<evidence type="ECO:0000259" key="5">
    <source>
        <dbReference type="PROSITE" id="PS50931"/>
    </source>
</evidence>
<dbReference type="PROSITE" id="PS50931">
    <property type="entry name" value="HTH_LYSR"/>
    <property type="match status" value="1"/>
</dbReference>
<keyword evidence="4" id="KW-0804">Transcription</keyword>
<dbReference type="RefSeq" id="WP_188670552.1">
    <property type="nucleotide sequence ID" value="NZ_BMJH01000001.1"/>
</dbReference>
<organism evidence="6 7">
    <name type="scientific">Hoyosella rhizosphaerae</name>
    <dbReference type="NCBI Taxonomy" id="1755582"/>
    <lineage>
        <taxon>Bacteria</taxon>
        <taxon>Bacillati</taxon>
        <taxon>Actinomycetota</taxon>
        <taxon>Actinomycetes</taxon>
        <taxon>Mycobacteriales</taxon>
        <taxon>Hoyosellaceae</taxon>
        <taxon>Hoyosella</taxon>
    </lineage>
</organism>
<dbReference type="Proteomes" id="UP000641514">
    <property type="component" value="Unassembled WGS sequence"/>
</dbReference>
<dbReference type="InterPro" id="IPR036388">
    <property type="entry name" value="WH-like_DNA-bd_sf"/>
</dbReference>
<name>A0A916U1J7_9ACTN</name>
<feature type="domain" description="HTH lysR-type" evidence="5">
    <location>
        <begin position="1"/>
        <end position="58"/>
    </location>
</feature>
<sequence length="295" mass="32271">MESDELKLFITVAEHGQITAAADALHIAQPTLSRRLRRLEDAVGTELFDRHGKRITLNINGEIYLEHARRAKAELDTARRRIADRANPSQGTVRLGFLHSFGVRMIPGLIREFRAVEPRVRFELSQDAAAVIADNVESGNIDIGIVSPRPISGGLAWSLLTNQKLSLTVPLGHALATRHTVDLAEAAAEPFITMHKGYGMRRILEELCAAANFEPHITFETSELFTISGMVSAGLGVAIMPIEQTPLLPEGLVQIPLAGPGATRDVGLIWKSGTALGRPVQAFHQFVIEQFATRR</sequence>
<dbReference type="InterPro" id="IPR000847">
    <property type="entry name" value="LysR_HTH_N"/>
</dbReference>
<dbReference type="FunFam" id="1.10.10.10:FF:000001">
    <property type="entry name" value="LysR family transcriptional regulator"/>
    <property type="match status" value="1"/>
</dbReference>
<dbReference type="GO" id="GO:0003700">
    <property type="term" value="F:DNA-binding transcription factor activity"/>
    <property type="evidence" value="ECO:0007669"/>
    <property type="project" value="InterPro"/>
</dbReference>
<evidence type="ECO:0000256" key="4">
    <source>
        <dbReference type="ARBA" id="ARBA00023163"/>
    </source>
</evidence>
<accession>A0A916U1J7</accession>
<dbReference type="InterPro" id="IPR036390">
    <property type="entry name" value="WH_DNA-bd_sf"/>
</dbReference>
<dbReference type="PRINTS" id="PR00039">
    <property type="entry name" value="HTHLYSR"/>
</dbReference>
<evidence type="ECO:0000313" key="6">
    <source>
        <dbReference type="EMBL" id="GGC56468.1"/>
    </source>
</evidence>
<gene>
    <name evidence="6" type="ORF">GCM10011410_06200</name>
</gene>
<dbReference type="InterPro" id="IPR050950">
    <property type="entry name" value="HTH-type_LysR_regulators"/>
</dbReference>
<dbReference type="Gene3D" id="3.40.190.290">
    <property type="match status" value="1"/>
</dbReference>
<protein>
    <submittedName>
        <fullName evidence="6">Transcriptional regulator</fullName>
    </submittedName>
</protein>
<reference evidence="6" key="1">
    <citation type="journal article" date="2014" name="Int. J. Syst. Evol. Microbiol.">
        <title>Complete genome sequence of Corynebacterium casei LMG S-19264T (=DSM 44701T), isolated from a smear-ripened cheese.</title>
        <authorList>
            <consortium name="US DOE Joint Genome Institute (JGI-PGF)"/>
            <person name="Walter F."/>
            <person name="Albersmeier A."/>
            <person name="Kalinowski J."/>
            <person name="Ruckert C."/>
        </authorList>
    </citation>
    <scope>NUCLEOTIDE SEQUENCE</scope>
    <source>
        <strain evidence="6">CGMCC 1.15478</strain>
    </source>
</reference>
<evidence type="ECO:0000313" key="7">
    <source>
        <dbReference type="Proteomes" id="UP000641514"/>
    </source>
</evidence>
<keyword evidence="3" id="KW-0238">DNA-binding</keyword>
<evidence type="ECO:0000256" key="1">
    <source>
        <dbReference type="ARBA" id="ARBA00009437"/>
    </source>
</evidence>
<dbReference type="Pfam" id="PF00126">
    <property type="entry name" value="HTH_1"/>
    <property type="match status" value="1"/>
</dbReference>
<dbReference type="GO" id="GO:0003677">
    <property type="term" value="F:DNA binding"/>
    <property type="evidence" value="ECO:0007669"/>
    <property type="project" value="UniProtKB-KW"/>
</dbReference>
<keyword evidence="7" id="KW-1185">Reference proteome</keyword>
<dbReference type="AlphaFoldDB" id="A0A916U1J7"/>
<keyword evidence="2" id="KW-0805">Transcription regulation</keyword>
<dbReference type="Pfam" id="PF03466">
    <property type="entry name" value="LysR_substrate"/>
    <property type="match status" value="1"/>
</dbReference>
<dbReference type="EMBL" id="BMJH01000001">
    <property type="protein sequence ID" value="GGC56468.1"/>
    <property type="molecule type" value="Genomic_DNA"/>
</dbReference>
<evidence type="ECO:0000256" key="2">
    <source>
        <dbReference type="ARBA" id="ARBA00023015"/>
    </source>
</evidence>
<dbReference type="SUPFAM" id="SSF46785">
    <property type="entry name" value="Winged helix' DNA-binding domain"/>
    <property type="match status" value="1"/>
</dbReference>
<evidence type="ECO:0000256" key="3">
    <source>
        <dbReference type="ARBA" id="ARBA00023125"/>
    </source>
</evidence>
<comment type="similarity">
    <text evidence="1">Belongs to the LysR transcriptional regulatory family.</text>
</comment>
<dbReference type="PANTHER" id="PTHR30419">
    <property type="entry name" value="HTH-TYPE TRANSCRIPTIONAL REGULATOR YBHD"/>
    <property type="match status" value="1"/>
</dbReference>
<dbReference type="GO" id="GO:0005829">
    <property type="term" value="C:cytosol"/>
    <property type="evidence" value="ECO:0007669"/>
    <property type="project" value="TreeGrafter"/>
</dbReference>
<dbReference type="CDD" id="cd08434">
    <property type="entry name" value="PBP2_GltC_like"/>
    <property type="match status" value="1"/>
</dbReference>
<reference evidence="6" key="2">
    <citation type="submission" date="2020-09" db="EMBL/GenBank/DDBJ databases">
        <authorList>
            <person name="Sun Q."/>
            <person name="Zhou Y."/>
        </authorList>
    </citation>
    <scope>NUCLEOTIDE SEQUENCE</scope>
    <source>
        <strain evidence="6">CGMCC 1.15478</strain>
    </source>
</reference>
<dbReference type="Gene3D" id="1.10.10.10">
    <property type="entry name" value="Winged helix-like DNA-binding domain superfamily/Winged helix DNA-binding domain"/>
    <property type="match status" value="1"/>
</dbReference>
<dbReference type="SUPFAM" id="SSF53850">
    <property type="entry name" value="Periplasmic binding protein-like II"/>
    <property type="match status" value="1"/>
</dbReference>
<comment type="caution">
    <text evidence="6">The sequence shown here is derived from an EMBL/GenBank/DDBJ whole genome shotgun (WGS) entry which is preliminary data.</text>
</comment>
<dbReference type="PANTHER" id="PTHR30419:SF28">
    <property type="entry name" value="HTH-TYPE TRANSCRIPTIONAL REGULATOR BSDA"/>
    <property type="match status" value="1"/>
</dbReference>
<dbReference type="InterPro" id="IPR005119">
    <property type="entry name" value="LysR_subst-bd"/>
</dbReference>
<proteinExistence type="inferred from homology"/>